<dbReference type="PROSITE" id="PS50222">
    <property type="entry name" value="EF_HAND_2"/>
    <property type="match status" value="3"/>
</dbReference>
<evidence type="ECO:0000256" key="6">
    <source>
        <dbReference type="ARBA" id="ARBA00022989"/>
    </source>
</evidence>
<feature type="domain" description="EF-hand" evidence="11">
    <location>
        <begin position="169"/>
        <end position="204"/>
    </location>
</feature>
<dbReference type="Gene3D" id="1.50.40.10">
    <property type="entry name" value="Mitochondrial carrier domain"/>
    <property type="match status" value="1"/>
</dbReference>
<dbReference type="GO" id="GO:0005743">
    <property type="term" value="C:mitochondrial inner membrane"/>
    <property type="evidence" value="ECO:0007669"/>
    <property type="project" value="UniProtKB-SubCell"/>
</dbReference>
<dbReference type="InterPro" id="IPR002048">
    <property type="entry name" value="EF_hand_dom"/>
</dbReference>
<protein>
    <recommendedName>
        <fullName evidence="11">EF-hand domain-containing protein</fullName>
    </recommendedName>
</protein>
<evidence type="ECO:0000313" key="13">
    <source>
        <dbReference type="Proteomes" id="UP001054889"/>
    </source>
</evidence>
<dbReference type="SUPFAM" id="SSF47473">
    <property type="entry name" value="EF-hand"/>
    <property type="match status" value="1"/>
</dbReference>
<sequence>MPGAAAHAVDSRGPATPPPSSPSPVAAAAGATAAAAEAGAGREPARKAGPVTMEHVLLALHETEDEREARIRDMFAFFDDTGRGQLDYAQIEAGLAALQVPAECKYARELLRACDRDRDGRVGYDDFRRYMDDKELELYRIFQAIDVEHNGCILPEELWDALVKAGIEINDEELARFVEHVDKDNNGIITFEEWRDFLLLYPNEATIENIYHHWERVCLVDIGEQAVIPEGISKHVNASKYLIAGGIAGAASRTATAPLDRLKVIMQVQTTRTTVMHAIKDIWSKGDPGPLVQLGCGTVSGALGATCVYPLQVIRTRLQAQQANSESAYRGMSDVFWRTLKHEGVSGFYKGILPNLLKVVPAASITYLVYEAMKKNLSLD</sequence>
<accession>A0AAV5CHV9</accession>
<keyword evidence="6" id="KW-1133">Transmembrane helix</keyword>
<dbReference type="InterPro" id="IPR002067">
    <property type="entry name" value="MCP"/>
</dbReference>
<dbReference type="FunFam" id="1.10.238.10:FF:000370">
    <property type="entry name" value="Mitochondrial substrate carrier family protein"/>
    <property type="match status" value="1"/>
</dbReference>
<dbReference type="InterPro" id="IPR018247">
    <property type="entry name" value="EF_Hand_1_Ca_BS"/>
</dbReference>
<dbReference type="Pfam" id="PF13833">
    <property type="entry name" value="EF-hand_8"/>
    <property type="match status" value="1"/>
</dbReference>
<evidence type="ECO:0000256" key="1">
    <source>
        <dbReference type="ARBA" id="ARBA00004448"/>
    </source>
</evidence>
<dbReference type="FunFam" id="1.10.238.10:FF:000138">
    <property type="entry name" value="Calcium-binding mitochondrial carrier protein SCaMC-1"/>
    <property type="match status" value="1"/>
</dbReference>
<keyword evidence="3 8" id="KW-0812">Transmembrane</keyword>
<dbReference type="EMBL" id="BQKI01000007">
    <property type="protein sequence ID" value="GJM98021.1"/>
    <property type="molecule type" value="Genomic_DNA"/>
</dbReference>
<dbReference type="GO" id="GO:0005509">
    <property type="term" value="F:calcium ion binding"/>
    <property type="evidence" value="ECO:0007669"/>
    <property type="project" value="InterPro"/>
</dbReference>
<dbReference type="PANTHER" id="PTHR24089">
    <property type="entry name" value="SOLUTE CARRIER FAMILY 25"/>
    <property type="match status" value="1"/>
</dbReference>
<keyword evidence="13" id="KW-1185">Reference proteome</keyword>
<name>A0AAV5CHV9_ELECO</name>
<dbReference type="Gene3D" id="1.10.238.10">
    <property type="entry name" value="EF-hand"/>
    <property type="match status" value="2"/>
</dbReference>
<dbReference type="GO" id="GO:0015748">
    <property type="term" value="P:organophosphate ester transport"/>
    <property type="evidence" value="ECO:0007669"/>
    <property type="project" value="UniProtKB-ARBA"/>
</dbReference>
<comment type="subcellular location">
    <subcellularLocation>
        <location evidence="1">Mitochondrion inner membrane</location>
        <topology evidence="1">Multi-pass membrane protein</topology>
    </subcellularLocation>
</comment>
<dbReference type="InterPro" id="IPR018108">
    <property type="entry name" value="MCP_transmembrane"/>
</dbReference>
<proteinExistence type="inferred from homology"/>
<keyword evidence="5" id="KW-0106">Calcium</keyword>
<evidence type="ECO:0000256" key="9">
    <source>
        <dbReference type="RuleBase" id="RU000488"/>
    </source>
</evidence>
<dbReference type="SUPFAM" id="SSF103506">
    <property type="entry name" value="Mitochondrial carrier"/>
    <property type="match status" value="1"/>
</dbReference>
<dbReference type="PROSITE" id="PS00018">
    <property type="entry name" value="EF_HAND_1"/>
    <property type="match status" value="1"/>
</dbReference>
<dbReference type="PROSITE" id="PS50920">
    <property type="entry name" value="SOLCAR"/>
    <property type="match status" value="1"/>
</dbReference>
<dbReference type="PRINTS" id="PR00926">
    <property type="entry name" value="MITOCARRIER"/>
</dbReference>
<dbReference type="Pfam" id="PF13499">
    <property type="entry name" value="EF-hand_7"/>
    <property type="match status" value="1"/>
</dbReference>
<gene>
    <name evidence="12" type="primary">ga14995</name>
    <name evidence="12" type="ORF">PR202_ga14995</name>
</gene>
<reference evidence="12" key="1">
    <citation type="journal article" date="2018" name="DNA Res.">
        <title>Multiple hybrid de novo genome assembly of finger millet, an orphan allotetraploid crop.</title>
        <authorList>
            <person name="Hatakeyama M."/>
            <person name="Aluri S."/>
            <person name="Balachadran M.T."/>
            <person name="Sivarajan S.R."/>
            <person name="Patrignani A."/>
            <person name="Gruter S."/>
            <person name="Poveda L."/>
            <person name="Shimizu-Inatsugi R."/>
            <person name="Baeten J."/>
            <person name="Francoijs K.J."/>
            <person name="Nataraja K.N."/>
            <person name="Reddy Y.A.N."/>
            <person name="Phadnis S."/>
            <person name="Ravikumar R.L."/>
            <person name="Schlapbach R."/>
            <person name="Sreeman S.M."/>
            <person name="Shimizu K.K."/>
        </authorList>
    </citation>
    <scope>NUCLEOTIDE SEQUENCE</scope>
</reference>
<dbReference type="GO" id="GO:0055085">
    <property type="term" value="P:transmembrane transport"/>
    <property type="evidence" value="ECO:0007669"/>
    <property type="project" value="InterPro"/>
</dbReference>
<dbReference type="SMART" id="SM00054">
    <property type="entry name" value="EFh"/>
    <property type="match status" value="4"/>
</dbReference>
<dbReference type="InterPro" id="IPR023395">
    <property type="entry name" value="MCP_dom_sf"/>
</dbReference>
<evidence type="ECO:0000313" key="12">
    <source>
        <dbReference type="EMBL" id="GJM98021.1"/>
    </source>
</evidence>
<comment type="similarity">
    <text evidence="9">Belongs to the mitochondrial carrier (TC 2.A.29) family.</text>
</comment>
<organism evidence="12 13">
    <name type="scientific">Eleusine coracana subsp. coracana</name>
    <dbReference type="NCBI Taxonomy" id="191504"/>
    <lineage>
        <taxon>Eukaryota</taxon>
        <taxon>Viridiplantae</taxon>
        <taxon>Streptophyta</taxon>
        <taxon>Embryophyta</taxon>
        <taxon>Tracheophyta</taxon>
        <taxon>Spermatophyta</taxon>
        <taxon>Magnoliopsida</taxon>
        <taxon>Liliopsida</taxon>
        <taxon>Poales</taxon>
        <taxon>Poaceae</taxon>
        <taxon>PACMAD clade</taxon>
        <taxon>Chloridoideae</taxon>
        <taxon>Cynodonteae</taxon>
        <taxon>Eleusininae</taxon>
        <taxon>Eleusine</taxon>
    </lineage>
</organism>
<feature type="domain" description="EF-hand" evidence="11">
    <location>
        <begin position="66"/>
        <end position="101"/>
    </location>
</feature>
<evidence type="ECO:0000256" key="8">
    <source>
        <dbReference type="PROSITE-ProRule" id="PRU00282"/>
    </source>
</evidence>
<feature type="domain" description="EF-hand" evidence="11">
    <location>
        <begin position="133"/>
        <end position="168"/>
    </location>
</feature>
<dbReference type="InterPro" id="IPR011992">
    <property type="entry name" value="EF-hand-dom_pair"/>
</dbReference>
<evidence type="ECO:0000259" key="11">
    <source>
        <dbReference type="PROSITE" id="PS50222"/>
    </source>
</evidence>
<evidence type="ECO:0000256" key="2">
    <source>
        <dbReference type="ARBA" id="ARBA00022448"/>
    </source>
</evidence>
<comment type="caution">
    <text evidence="12">The sequence shown here is derived from an EMBL/GenBank/DDBJ whole genome shotgun (WGS) entry which is preliminary data.</text>
</comment>
<keyword evidence="7 8" id="KW-0472">Membrane</keyword>
<evidence type="ECO:0000256" key="3">
    <source>
        <dbReference type="ARBA" id="ARBA00022692"/>
    </source>
</evidence>
<feature type="repeat" description="Solcar" evidence="8">
    <location>
        <begin position="288"/>
        <end position="376"/>
    </location>
</feature>
<reference evidence="12" key="2">
    <citation type="submission" date="2021-12" db="EMBL/GenBank/DDBJ databases">
        <title>Resequencing data analysis of finger millet.</title>
        <authorList>
            <person name="Hatakeyama M."/>
            <person name="Aluri S."/>
            <person name="Balachadran M.T."/>
            <person name="Sivarajan S.R."/>
            <person name="Poveda L."/>
            <person name="Shimizu-Inatsugi R."/>
            <person name="Schlapbach R."/>
            <person name="Sreeman S.M."/>
            <person name="Shimizu K.K."/>
        </authorList>
    </citation>
    <scope>NUCLEOTIDE SEQUENCE</scope>
</reference>
<keyword evidence="2 9" id="KW-0813">Transport</keyword>
<dbReference type="GO" id="GO:0015711">
    <property type="term" value="P:organic anion transport"/>
    <property type="evidence" value="ECO:0007669"/>
    <property type="project" value="UniProtKB-ARBA"/>
</dbReference>
<dbReference type="Pfam" id="PF00153">
    <property type="entry name" value="Mito_carr"/>
    <property type="match status" value="2"/>
</dbReference>
<evidence type="ECO:0000256" key="10">
    <source>
        <dbReference type="SAM" id="MobiDB-lite"/>
    </source>
</evidence>
<evidence type="ECO:0000256" key="5">
    <source>
        <dbReference type="ARBA" id="ARBA00022837"/>
    </source>
</evidence>
<evidence type="ECO:0000256" key="7">
    <source>
        <dbReference type="ARBA" id="ARBA00023136"/>
    </source>
</evidence>
<feature type="region of interest" description="Disordered" evidence="10">
    <location>
        <begin position="1"/>
        <end position="46"/>
    </location>
</feature>
<dbReference type="Proteomes" id="UP001054889">
    <property type="component" value="Unassembled WGS sequence"/>
</dbReference>
<dbReference type="AlphaFoldDB" id="A0AAV5CHV9"/>
<evidence type="ECO:0000256" key="4">
    <source>
        <dbReference type="ARBA" id="ARBA00022737"/>
    </source>
</evidence>
<feature type="compositionally biased region" description="Low complexity" evidence="10">
    <location>
        <begin position="23"/>
        <end position="46"/>
    </location>
</feature>
<keyword evidence="4" id="KW-0677">Repeat</keyword>